<dbReference type="AlphaFoldDB" id="A0A2T4J6Q8"/>
<gene>
    <name evidence="1" type="ORF">C5F44_13580</name>
</gene>
<dbReference type="EMBL" id="PZKE01000013">
    <property type="protein sequence ID" value="PTE13579.1"/>
    <property type="molecule type" value="Genomic_DNA"/>
</dbReference>
<name>A0A2T4J6Q8_FUSBL</name>
<comment type="caution">
    <text evidence="1">The sequence shown here is derived from an EMBL/GenBank/DDBJ whole genome shotgun (WGS) entry which is preliminary data.</text>
</comment>
<accession>A0A2T4J6Q8</accession>
<protein>
    <submittedName>
        <fullName evidence="1">Uncharacterized protein</fullName>
    </submittedName>
</protein>
<sequence length="96" mass="10719">MPRLEPKEMTMTAAAPHRTFRLASTAAAMPMPAADLRVTCAVRLIDRRTGRSLRVNGSPLVLFTRRPDEAVAELLEGRDPAVWEARIEPLGREARR</sequence>
<dbReference type="Proteomes" id="UP000241362">
    <property type="component" value="Unassembled WGS sequence"/>
</dbReference>
<proteinExistence type="predicted"/>
<organism evidence="1 2">
    <name type="scientific">Fuscovulum blasticum DSM 2131</name>
    <dbReference type="NCBI Taxonomy" id="1188250"/>
    <lineage>
        <taxon>Bacteria</taxon>
        <taxon>Pseudomonadati</taxon>
        <taxon>Pseudomonadota</taxon>
        <taxon>Alphaproteobacteria</taxon>
        <taxon>Rhodobacterales</taxon>
        <taxon>Paracoccaceae</taxon>
        <taxon>Pseudogemmobacter</taxon>
    </lineage>
</organism>
<keyword evidence="2" id="KW-1185">Reference proteome</keyword>
<evidence type="ECO:0000313" key="2">
    <source>
        <dbReference type="Proteomes" id="UP000241362"/>
    </source>
</evidence>
<reference evidence="1 2" key="1">
    <citation type="submission" date="2018-03" db="EMBL/GenBank/DDBJ databases">
        <title>Rhodobacter blasticus.</title>
        <authorList>
            <person name="Meyer T.E."/>
            <person name="Miller S."/>
            <person name="Lodha T."/>
            <person name="Gandham S."/>
            <person name="Chintalapati S."/>
            <person name="Chintalapati V.R."/>
        </authorList>
    </citation>
    <scope>NUCLEOTIDE SEQUENCE [LARGE SCALE GENOMIC DNA]</scope>
    <source>
        <strain evidence="1 2">DSM 2131</strain>
    </source>
</reference>
<evidence type="ECO:0000313" key="1">
    <source>
        <dbReference type="EMBL" id="PTE13579.1"/>
    </source>
</evidence>